<accession>A0A1I1KJF2</accession>
<evidence type="ECO:0000313" key="3">
    <source>
        <dbReference type="Proteomes" id="UP000198862"/>
    </source>
</evidence>
<keyword evidence="1" id="KW-0812">Transmembrane</keyword>
<dbReference type="RefSeq" id="WP_091983413.1">
    <property type="nucleotide sequence ID" value="NZ_FOLO01000013.1"/>
</dbReference>
<reference evidence="2 3" key="1">
    <citation type="submission" date="2016-10" db="EMBL/GenBank/DDBJ databases">
        <authorList>
            <person name="de Groot N.N."/>
        </authorList>
    </citation>
    <scope>NUCLEOTIDE SEQUENCE [LARGE SCALE GENOMIC DNA]</scope>
    <source>
        <strain evidence="2 3">DSM 6059</strain>
    </source>
</reference>
<organism evidence="2 3">
    <name type="scientific">Pseudoalteromonas denitrificans DSM 6059</name>
    <dbReference type="NCBI Taxonomy" id="1123010"/>
    <lineage>
        <taxon>Bacteria</taxon>
        <taxon>Pseudomonadati</taxon>
        <taxon>Pseudomonadota</taxon>
        <taxon>Gammaproteobacteria</taxon>
        <taxon>Alteromonadales</taxon>
        <taxon>Pseudoalteromonadaceae</taxon>
        <taxon>Pseudoalteromonas</taxon>
    </lineage>
</organism>
<proteinExistence type="predicted"/>
<dbReference type="EMBL" id="FOLO01000013">
    <property type="protein sequence ID" value="SFC60791.1"/>
    <property type="molecule type" value="Genomic_DNA"/>
</dbReference>
<evidence type="ECO:0000256" key="1">
    <source>
        <dbReference type="SAM" id="Phobius"/>
    </source>
</evidence>
<name>A0A1I1KJF2_9GAMM</name>
<sequence>MRQDYLKQTQLLLESGILDASHNKGCAKPVTSVSNARFILMLLVFILLIVATFHQLVVLAGPINKNDIIQLDNSHKLAATKQLKLTNKSSLVYSEIGENEIHTYIKVSPFHLMEYLLNKGLATQNICPSVEELNVSKIPVNQWVIHLYSKSKSKNVRINCIKV</sequence>
<gene>
    <name evidence="2" type="ORF">SAMN02745724_02080</name>
</gene>
<keyword evidence="3" id="KW-1185">Reference proteome</keyword>
<feature type="transmembrane region" description="Helical" evidence="1">
    <location>
        <begin position="38"/>
        <end position="60"/>
    </location>
</feature>
<dbReference type="AlphaFoldDB" id="A0A1I1KJF2"/>
<protein>
    <submittedName>
        <fullName evidence="2">Uncharacterized protein</fullName>
    </submittedName>
</protein>
<keyword evidence="1" id="KW-0472">Membrane</keyword>
<keyword evidence="1" id="KW-1133">Transmembrane helix</keyword>
<dbReference type="Proteomes" id="UP000198862">
    <property type="component" value="Unassembled WGS sequence"/>
</dbReference>
<evidence type="ECO:0000313" key="2">
    <source>
        <dbReference type="EMBL" id="SFC60791.1"/>
    </source>
</evidence>